<gene>
    <name evidence="5" type="ORF">GM51_16935</name>
    <name evidence="2" type="ORF">UFOPK1495_01123</name>
    <name evidence="3" type="ORF">UFOPK1603_01300</name>
    <name evidence="4" type="ORF">UFOPK2143_01342</name>
</gene>
<keyword evidence="1" id="KW-1133">Transmembrane helix</keyword>
<proteinExistence type="predicted"/>
<evidence type="ECO:0000256" key="1">
    <source>
        <dbReference type="SAM" id="Phobius"/>
    </source>
</evidence>
<evidence type="ECO:0000313" key="4">
    <source>
        <dbReference type="EMBL" id="CAB4652061.1"/>
    </source>
</evidence>
<organism evidence="5">
    <name type="scientific">freshwater metagenome</name>
    <dbReference type="NCBI Taxonomy" id="449393"/>
    <lineage>
        <taxon>unclassified sequences</taxon>
        <taxon>metagenomes</taxon>
        <taxon>ecological metagenomes</taxon>
    </lineage>
</organism>
<sequence length="225" mass="23644">MNNTQRSSTLRVSRQPWFGVVIALVIIAAVIAGSFGLKAFGDSRTDSSASSIRGAAESEANLPVNIDLVNSSSVTVVVDVTNVKREDWGYPAPDSEAPNGLRGAWIDPGQSVSVTLSIDNMNTRHAPFNLSTTPIAGSSSGGAITFYSQMNLGEAQSSPGSPSFWSWPTRERPAEVTKAGCSPVWSEPAGNYVLRDGRQGSITATATCRGVGDTTTIITFTDAKS</sequence>
<dbReference type="AlphaFoldDB" id="A0A094QJI5"/>
<evidence type="ECO:0000313" key="2">
    <source>
        <dbReference type="EMBL" id="CAB4554835.1"/>
    </source>
</evidence>
<keyword evidence="1" id="KW-0812">Transmembrane</keyword>
<dbReference type="EMBL" id="CAEZSU010000115">
    <property type="protein sequence ID" value="CAB4554835.1"/>
    <property type="molecule type" value="Genomic_DNA"/>
</dbReference>
<feature type="transmembrane region" description="Helical" evidence="1">
    <location>
        <begin position="17"/>
        <end position="37"/>
    </location>
</feature>
<name>A0A094QJI5_9ZZZZ</name>
<reference evidence="2" key="2">
    <citation type="submission" date="2020-05" db="EMBL/GenBank/DDBJ databases">
        <authorList>
            <person name="Chiriac C."/>
            <person name="Salcher M."/>
            <person name="Ghai R."/>
            <person name="Kavagutti S V."/>
        </authorList>
    </citation>
    <scope>NUCLEOTIDE SEQUENCE</scope>
</reference>
<dbReference type="EMBL" id="CAEZVV010000100">
    <property type="protein sequence ID" value="CAB4652061.1"/>
    <property type="molecule type" value="Genomic_DNA"/>
</dbReference>
<reference evidence="5" key="1">
    <citation type="submission" date="2014-06" db="EMBL/GenBank/DDBJ databases">
        <title>Key roles for freshwater Actinobacteria revealed by deep metagenomic sequencing.</title>
        <authorList>
            <person name="Ghai R."/>
            <person name="Mizuno C.M."/>
            <person name="Picazo A."/>
            <person name="Camacho A."/>
            <person name="Rodriguez-Valera F."/>
        </authorList>
    </citation>
    <scope>NUCLEOTIDE SEQUENCE</scope>
</reference>
<evidence type="ECO:0000313" key="5">
    <source>
        <dbReference type="EMBL" id="KGA14581.1"/>
    </source>
</evidence>
<accession>A0A094QJI5</accession>
<dbReference type="EMBL" id="JNSL01000143">
    <property type="protein sequence ID" value="KGA14581.1"/>
    <property type="molecule type" value="Genomic_DNA"/>
</dbReference>
<evidence type="ECO:0000313" key="3">
    <source>
        <dbReference type="EMBL" id="CAB4573217.1"/>
    </source>
</evidence>
<dbReference type="EMBL" id="CAEZTG010000130">
    <property type="protein sequence ID" value="CAB4573217.1"/>
    <property type="molecule type" value="Genomic_DNA"/>
</dbReference>
<keyword evidence="1" id="KW-0472">Membrane</keyword>
<protein>
    <submittedName>
        <fullName evidence="2">Unannotated protein</fullName>
    </submittedName>
</protein>